<comment type="caution">
    <text evidence="1">The sequence shown here is derived from an EMBL/GenBank/DDBJ whole genome shotgun (WGS) entry which is preliminary data.</text>
</comment>
<accession>A0ABS9UC39</accession>
<protein>
    <submittedName>
        <fullName evidence="1">Transcriptional regulator</fullName>
    </submittedName>
</protein>
<keyword evidence="2" id="KW-1185">Reference proteome</keyword>
<organism evidence="1 2">
    <name type="scientific">Solibacillus palustris</name>
    <dbReference type="NCBI Taxonomy" id="2908203"/>
    <lineage>
        <taxon>Bacteria</taxon>
        <taxon>Bacillati</taxon>
        <taxon>Bacillota</taxon>
        <taxon>Bacilli</taxon>
        <taxon>Bacillales</taxon>
        <taxon>Caryophanaceae</taxon>
        <taxon>Solibacillus</taxon>
    </lineage>
</organism>
<sequence>MQEQLKKAVQRNQLIDLMYISKNGAISKRRIKIIKIIGDKFQVYCFTKQSKRTFIIDNVLAIAPVVYKERGIV</sequence>
<dbReference type="Proteomes" id="UP001316087">
    <property type="component" value="Unassembled WGS sequence"/>
</dbReference>
<dbReference type="EMBL" id="JAKZFC010000002">
    <property type="protein sequence ID" value="MCH7321808.1"/>
    <property type="molecule type" value="Genomic_DNA"/>
</dbReference>
<name>A0ABS9UC39_9BACL</name>
<reference evidence="1 2" key="1">
    <citation type="submission" date="2022-03" db="EMBL/GenBank/DDBJ databases">
        <authorList>
            <person name="Jo J.-H."/>
            <person name="Im W.-T."/>
        </authorList>
    </citation>
    <scope>NUCLEOTIDE SEQUENCE [LARGE SCALE GENOMIC DNA]</scope>
    <source>
        <strain evidence="1 2">MA9</strain>
    </source>
</reference>
<gene>
    <name evidence="1" type="ORF">LZ480_07860</name>
</gene>
<evidence type="ECO:0000313" key="1">
    <source>
        <dbReference type="EMBL" id="MCH7321808.1"/>
    </source>
</evidence>
<proteinExistence type="predicted"/>
<evidence type="ECO:0000313" key="2">
    <source>
        <dbReference type="Proteomes" id="UP001316087"/>
    </source>
</evidence>
<dbReference type="RefSeq" id="WP_241368861.1">
    <property type="nucleotide sequence ID" value="NZ_JAKZFC010000002.1"/>
</dbReference>